<dbReference type="GO" id="GO:0016491">
    <property type="term" value="F:oxidoreductase activity"/>
    <property type="evidence" value="ECO:0007669"/>
    <property type="project" value="UniProtKB-KW"/>
</dbReference>
<gene>
    <name evidence="2" type="ORF">GQX73_g6913</name>
</gene>
<keyword evidence="1" id="KW-0560">Oxidoreductase</keyword>
<dbReference type="PANTHER" id="PTHR43157:SF31">
    <property type="entry name" value="PHOSPHATIDYLINOSITOL-GLYCAN BIOSYNTHESIS CLASS F PROTEIN"/>
    <property type="match status" value="1"/>
</dbReference>
<dbReference type="AlphaFoldDB" id="A0A7C8MR33"/>
<dbReference type="PRINTS" id="PR00081">
    <property type="entry name" value="GDHRDH"/>
</dbReference>
<dbReference type="InParanoid" id="A0A7C8MR33"/>
<dbReference type="Gene3D" id="3.40.50.720">
    <property type="entry name" value="NAD(P)-binding Rossmann-like Domain"/>
    <property type="match status" value="1"/>
</dbReference>
<dbReference type="InterPro" id="IPR036291">
    <property type="entry name" value="NAD(P)-bd_dom_sf"/>
</dbReference>
<name>A0A7C8MR33_9PEZI</name>
<dbReference type="OrthoDB" id="191139at2759"/>
<evidence type="ECO:0000256" key="1">
    <source>
        <dbReference type="ARBA" id="ARBA00023002"/>
    </source>
</evidence>
<keyword evidence="3" id="KW-1185">Reference proteome</keyword>
<dbReference type="InterPro" id="IPR002347">
    <property type="entry name" value="SDR_fam"/>
</dbReference>
<dbReference type="PANTHER" id="PTHR43157">
    <property type="entry name" value="PHOSPHATIDYLINOSITOL-GLYCAN BIOSYNTHESIS CLASS F PROTEIN-RELATED"/>
    <property type="match status" value="1"/>
</dbReference>
<reference evidence="2 3" key="1">
    <citation type="submission" date="2019-12" db="EMBL/GenBank/DDBJ databases">
        <title>Draft genome sequence of the ascomycete Xylaria multiplex DSM 110363.</title>
        <authorList>
            <person name="Buettner E."/>
            <person name="Kellner H."/>
        </authorList>
    </citation>
    <scope>NUCLEOTIDE SEQUENCE [LARGE SCALE GENOMIC DNA]</scope>
    <source>
        <strain evidence="2 3">DSM 110363</strain>
    </source>
</reference>
<dbReference type="Pfam" id="PF00106">
    <property type="entry name" value="adh_short"/>
    <property type="match status" value="1"/>
</dbReference>
<accession>A0A7C8MR33</accession>
<dbReference type="EMBL" id="WUBL01000084">
    <property type="protein sequence ID" value="KAF2966633.1"/>
    <property type="molecule type" value="Genomic_DNA"/>
</dbReference>
<dbReference type="SUPFAM" id="SSF51735">
    <property type="entry name" value="NAD(P)-binding Rossmann-fold domains"/>
    <property type="match status" value="1"/>
</dbReference>
<organism evidence="2 3">
    <name type="scientific">Xylaria multiplex</name>
    <dbReference type="NCBI Taxonomy" id="323545"/>
    <lineage>
        <taxon>Eukaryota</taxon>
        <taxon>Fungi</taxon>
        <taxon>Dikarya</taxon>
        <taxon>Ascomycota</taxon>
        <taxon>Pezizomycotina</taxon>
        <taxon>Sordariomycetes</taxon>
        <taxon>Xylariomycetidae</taxon>
        <taxon>Xylariales</taxon>
        <taxon>Xylariaceae</taxon>
        <taxon>Xylaria</taxon>
    </lineage>
</organism>
<comment type="caution">
    <text evidence="2">The sequence shown here is derived from an EMBL/GenBank/DDBJ whole genome shotgun (WGS) entry which is preliminary data.</text>
</comment>
<dbReference type="Proteomes" id="UP000481858">
    <property type="component" value="Unassembled WGS sequence"/>
</dbReference>
<evidence type="ECO:0000313" key="3">
    <source>
        <dbReference type="Proteomes" id="UP000481858"/>
    </source>
</evidence>
<sequence length="334" mass="36943">MSRDLGPSIKDQLSQVFPPQPSFTEQDLPQLHGKVYLITGANTGLGKELARMLYSKHAKVYVVARSEAKASAAIAEIKAAAPSSRGALVFIKLDLADLSTIKASAQEFLQQESRLDVLFNNAGVMKPDPPDSRTTQGYELQLGVNNVGTFMFTKLLAPLLIATAKVEGPGSVRVVWVGSSAGELPVVPRGGVPMDNLDYHQDLWWLTKYGISKAGNYLQGSEFARRYKADGIISVTLNPGNLDSELWRNQPFVIGKILKWFFLHKPINGAYTELFAGLSPEVTMEKSGAWIVPFGRFMRPRQDLKEATRTKTEGGTGIAKEFWEWNEEQIRPFL</sequence>
<evidence type="ECO:0008006" key="4">
    <source>
        <dbReference type="Google" id="ProtNLM"/>
    </source>
</evidence>
<evidence type="ECO:0000313" key="2">
    <source>
        <dbReference type="EMBL" id="KAF2966633.1"/>
    </source>
</evidence>
<protein>
    <recommendedName>
        <fullName evidence="4">Short-chain dehydrogenase</fullName>
    </recommendedName>
</protein>
<proteinExistence type="predicted"/>